<proteinExistence type="predicted"/>
<dbReference type="GO" id="GO:0046872">
    <property type="term" value="F:metal ion binding"/>
    <property type="evidence" value="ECO:0007669"/>
    <property type="project" value="UniProtKB-KW"/>
</dbReference>
<organism evidence="8 9">
    <name type="scientific">Candidatus Collierbacteria bacterium GW2011_GWA2_42_17</name>
    <dbReference type="NCBI Taxonomy" id="1618378"/>
    <lineage>
        <taxon>Bacteria</taxon>
        <taxon>Candidatus Collieribacteriota</taxon>
    </lineage>
</organism>
<evidence type="ECO:0000256" key="4">
    <source>
        <dbReference type="ARBA" id="ARBA00022723"/>
    </source>
</evidence>
<dbReference type="GO" id="GO:0003824">
    <property type="term" value="F:catalytic activity"/>
    <property type="evidence" value="ECO:0007669"/>
    <property type="project" value="InterPro"/>
</dbReference>
<reference evidence="8 9" key="1">
    <citation type="journal article" date="2015" name="Nature">
        <title>rRNA introns, odd ribosomes, and small enigmatic genomes across a large radiation of phyla.</title>
        <authorList>
            <person name="Brown C.T."/>
            <person name="Hug L.A."/>
            <person name="Thomas B.C."/>
            <person name="Sharon I."/>
            <person name="Castelle C.J."/>
            <person name="Singh A."/>
            <person name="Wilkins M.J."/>
            <person name="Williams K.H."/>
            <person name="Banfield J.F."/>
        </authorList>
    </citation>
    <scope>NUCLEOTIDE SEQUENCE [LARGE SCALE GENOMIC DNA]</scope>
</reference>
<comment type="caution">
    <text evidence="8">The sequence shown here is derived from an EMBL/GenBank/DDBJ whole genome shotgun (WGS) entry which is preliminary data.</text>
</comment>
<evidence type="ECO:0000256" key="5">
    <source>
        <dbReference type="ARBA" id="ARBA00023004"/>
    </source>
</evidence>
<dbReference type="CDD" id="cd01335">
    <property type="entry name" value="Radical_SAM"/>
    <property type="match status" value="1"/>
</dbReference>
<keyword evidence="3" id="KW-0949">S-adenosyl-L-methionine</keyword>
<dbReference type="Gene3D" id="3.20.20.70">
    <property type="entry name" value="Aldolase class I"/>
    <property type="match status" value="1"/>
</dbReference>
<dbReference type="PANTHER" id="PTHR11228">
    <property type="entry name" value="RADICAL SAM DOMAIN PROTEIN"/>
    <property type="match status" value="1"/>
</dbReference>
<dbReference type="InterPro" id="IPR050377">
    <property type="entry name" value="Radical_SAM_PqqE_MftC-like"/>
</dbReference>
<evidence type="ECO:0000313" key="8">
    <source>
        <dbReference type="EMBL" id="KKS43034.1"/>
    </source>
</evidence>
<keyword evidence="5" id="KW-0408">Iron</keyword>
<dbReference type="SUPFAM" id="SSF102114">
    <property type="entry name" value="Radical SAM enzymes"/>
    <property type="match status" value="1"/>
</dbReference>
<dbReference type="PANTHER" id="PTHR11228:SF7">
    <property type="entry name" value="PQQA PEPTIDE CYCLASE"/>
    <property type="match status" value="1"/>
</dbReference>
<dbReference type="AlphaFoldDB" id="A0A0G0Z2M3"/>
<evidence type="ECO:0000259" key="7">
    <source>
        <dbReference type="PROSITE" id="PS51918"/>
    </source>
</evidence>
<dbReference type="Pfam" id="PF04055">
    <property type="entry name" value="Radical_SAM"/>
    <property type="match status" value="1"/>
</dbReference>
<dbReference type="InterPro" id="IPR017200">
    <property type="entry name" value="PqqE-like"/>
</dbReference>
<dbReference type="Pfam" id="PF13186">
    <property type="entry name" value="SPASM"/>
    <property type="match status" value="1"/>
</dbReference>
<dbReference type="NCBIfam" id="TIGR04085">
    <property type="entry name" value="rSAM_more_4Fe4S"/>
    <property type="match status" value="1"/>
</dbReference>
<feature type="domain" description="Radical SAM core" evidence="7">
    <location>
        <begin position="5"/>
        <end position="220"/>
    </location>
</feature>
<evidence type="ECO:0000313" key="9">
    <source>
        <dbReference type="Proteomes" id="UP000033854"/>
    </source>
</evidence>
<name>A0A0G0Z2M3_9BACT</name>
<dbReference type="Proteomes" id="UP000033854">
    <property type="component" value="Unassembled WGS sequence"/>
</dbReference>
<dbReference type="PROSITE" id="PS51918">
    <property type="entry name" value="RADICAL_SAM"/>
    <property type="match status" value="1"/>
</dbReference>
<dbReference type="SFLD" id="SFLDS00029">
    <property type="entry name" value="Radical_SAM"/>
    <property type="match status" value="1"/>
</dbReference>
<evidence type="ECO:0000256" key="2">
    <source>
        <dbReference type="ARBA" id="ARBA00022485"/>
    </source>
</evidence>
<sequence length="365" mass="41437">MRDFLSAPLRVDLNLTNRCHLNCKYCYASANEATNTSKELTIDELDKLFSEFQKIGVFRVQLAGGEPLMRSDFLDILSITKKYDFSLSLNTTGYFLTEEICIKLSKCNFELITVSLEANNAELHDKIKGGQSFEKALKAIKLLKKHKLNTAIGLTLNSYNIDCVFDTIDLVRPMDIDIVGIQVLCPAGRLSKNMDFIPERKRYIKFVNDLINYQNTNKFPKINLNVTNEGPVFWEYYYPLKKLNKLNLLKDVWEQNTKNRSDISCVAGISVCSIGEDGSVYPCEMFVSNPTMSAGNVRKNEFSNIWKSSKLFAEFRNLSKKSLIGPCSTCKNKWCGGGCRAAAYYDSNKINASDTHCFYAQENEK</sequence>
<keyword evidence="4" id="KW-0479">Metal-binding</keyword>
<dbReference type="InterPro" id="IPR058240">
    <property type="entry name" value="rSAM_sf"/>
</dbReference>
<dbReference type="InterPro" id="IPR006638">
    <property type="entry name" value="Elp3/MiaA/NifB-like_rSAM"/>
</dbReference>
<evidence type="ECO:0000256" key="6">
    <source>
        <dbReference type="ARBA" id="ARBA00023014"/>
    </source>
</evidence>
<dbReference type="SMART" id="SM00729">
    <property type="entry name" value="Elp3"/>
    <property type="match status" value="1"/>
</dbReference>
<dbReference type="EMBL" id="LCDA01000003">
    <property type="protein sequence ID" value="KKS43034.1"/>
    <property type="molecule type" value="Genomic_DNA"/>
</dbReference>
<gene>
    <name evidence="8" type="ORF">UV06_C0003G0035</name>
</gene>
<dbReference type="SFLD" id="SFLDG01386">
    <property type="entry name" value="main_SPASM_domain-containing"/>
    <property type="match status" value="1"/>
</dbReference>
<dbReference type="GO" id="GO:0051539">
    <property type="term" value="F:4 iron, 4 sulfur cluster binding"/>
    <property type="evidence" value="ECO:0007669"/>
    <property type="project" value="UniProtKB-KW"/>
</dbReference>
<dbReference type="InterPro" id="IPR013785">
    <property type="entry name" value="Aldolase_TIM"/>
</dbReference>
<dbReference type="PIRSF" id="PIRSF037420">
    <property type="entry name" value="PQQ_syn_pqqE"/>
    <property type="match status" value="1"/>
</dbReference>
<evidence type="ECO:0000256" key="3">
    <source>
        <dbReference type="ARBA" id="ARBA00022691"/>
    </source>
</evidence>
<accession>A0A0G0Z2M3</accession>
<evidence type="ECO:0000256" key="1">
    <source>
        <dbReference type="ARBA" id="ARBA00001966"/>
    </source>
</evidence>
<dbReference type="InterPro" id="IPR023885">
    <property type="entry name" value="4Fe4S-binding_SPASM_dom"/>
</dbReference>
<protein>
    <submittedName>
        <fullName evidence="8">Radical SAM additional 4Fe4S-binding domain-containing protein</fullName>
    </submittedName>
</protein>
<dbReference type="InterPro" id="IPR007197">
    <property type="entry name" value="rSAM"/>
</dbReference>
<comment type="cofactor">
    <cofactor evidence="1">
        <name>[4Fe-4S] cluster</name>
        <dbReference type="ChEBI" id="CHEBI:49883"/>
    </cofactor>
</comment>
<keyword evidence="2" id="KW-0004">4Fe-4S</keyword>
<keyword evidence="6" id="KW-0411">Iron-sulfur</keyword>
<dbReference type="CDD" id="cd21123">
    <property type="entry name" value="SPASM_MftC-like"/>
    <property type="match status" value="1"/>
</dbReference>
<dbReference type="SFLD" id="SFLDG01067">
    <property type="entry name" value="SPASM/twitch_domain_containing"/>
    <property type="match status" value="1"/>
</dbReference>